<dbReference type="InterPro" id="IPR027417">
    <property type="entry name" value="P-loop_NTPase"/>
</dbReference>
<feature type="non-terminal residue" evidence="1">
    <location>
        <position position="1021"/>
    </location>
</feature>
<evidence type="ECO:0000313" key="2">
    <source>
        <dbReference type="Proteomes" id="UP000576152"/>
    </source>
</evidence>
<reference evidence="1 2" key="1">
    <citation type="submission" date="2020-08" db="EMBL/GenBank/DDBJ databases">
        <title>Genomic Encyclopedia of Type Strains, Phase III (KMG-III): the genomes of soil and plant-associated and newly described type strains.</title>
        <authorList>
            <person name="Whitman W."/>
        </authorList>
    </citation>
    <scope>NUCLEOTIDE SEQUENCE [LARGE SCALE GENOMIC DNA]</scope>
    <source>
        <strain evidence="1 2">CECT 8572</strain>
    </source>
</reference>
<protein>
    <submittedName>
        <fullName evidence="1">Uncharacterized protein</fullName>
    </submittedName>
</protein>
<dbReference type="RefSeq" id="WP_183475377.1">
    <property type="nucleotide sequence ID" value="NZ_JACIBX010000028.1"/>
</dbReference>
<evidence type="ECO:0000313" key="1">
    <source>
        <dbReference type="EMBL" id="MBB3713925.1"/>
    </source>
</evidence>
<dbReference type="EMBL" id="JACIBX010000028">
    <property type="protein sequence ID" value="MBB3713925.1"/>
    <property type="molecule type" value="Genomic_DNA"/>
</dbReference>
<keyword evidence="2" id="KW-1185">Reference proteome</keyword>
<dbReference type="Proteomes" id="UP000576152">
    <property type="component" value="Unassembled WGS sequence"/>
</dbReference>
<dbReference type="SUPFAM" id="SSF52540">
    <property type="entry name" value="P-loop containing nucleoside triphosphate hydrolases"/>
    <property type="match status" value="1"/>
</dbReference>
<organism evidence="1 2">
    <name type="scientific">Limimaricola variabilis</name>
    <dbReference type="NCBI Taxonomy" id="1492771"/>
    <lineage>
        <taxon>Bacteria</taxon>
        <taxon>Pseudomonadati</taxon>
        <taxon>Pseudomonadota</taxon>
        <taxon>Alphaproteobacteria</taxon>
        <taxon>Rhodobacterales</taxon>
        <taxon>Paracoccaceae</taxon>
        <taxon>Limimaricola</taxon>
    </lineage>
</organism>
<accession>A0ABR6HTS2</accession>
<proteinExistence type="predicted"/>
<sequence length="1021" mass="114432">MALETLTILRSFDCPAAKTILPTPTGLQATPLQHARVFDVEVAEVDCLATLGQVLRSLEKDPQALVVRGKLIEGRPSTAIRRTLKPKENELPNFEPAARRWCMLDIDNVPLPEEFAEVGSCKDSVIRYATEQLPQAFHGIDCWYQFSASMGIKKDLVRVHLWYWLDRAVTDEELKGWLQDVPVDLALFNPVQPHYTAAPVLADGVQDPLPQRSGFFRAGGGRTGVSVPDRLPAYRRNSRTRRSGGVGGGGSSIIYRDPATGLISDGRRSWMLRASNDAMREAVQSKAADTPDVEAIAERTWEIFQAEADLSDGKWSKADAAQEAANRIEEYRAGTYDFTGKQLGLTLYPADGPYVNLEPVGREEGMEQLDAALSHFFARLPEKAPKTVLRVTMGAGKTRQTVAHLTSWLRDQYGKRIEIYVPRHDLAAEYADALGQESDLRASVVHVQPRTGGAEGKLPVLCNRAGYVRTLERAGVGVFQHACRSNDGFHCIHFDDCPYLAQFRDPEITDRNGNVVRVMVHSYLGLPRNPIQTAPDLIIIDEAFLGELIKEERLPLREVRNQIKSDRLPKLGRVITDALQDGEPLLTVLRDAGVAAADIGDVDLQSIRPHPDFDRITSRPAGRVEDARLYRGLTKLLRVIHEELQLSSRAEAERVLFDPRKEEVLITYLQEPDFLDGVPLLMLDATADETLLEEILGPIEFVRIDIQQRAWVTQVYDRTGSNDFWDSHDTEVSDLVTVLNAWAEVGEIPLVVSHKKLADTLRGRTDLDEGVLVEHFANLRGSNAAKDASAVIITGRNAPPPPSVDLKARAVFWAADEPLRHDAGGEFRGQNEQGKHLPLQLQGYIQSSHNPRPQSGVYTRMFSDERIEALHQQIREAETAQAIARLRLVHAPYRKQVYLLGNLPVEMPVDRFARFKDLMPDRLERELLKKGNIPLTALGLRKMRPDLDLDEENSRKWLSRSRIRDPERLRMLPGLRRGTALEVKFRVQSAGRSSEQRHLFLLPDVQGERHEDVPLIQATVA</sequence>
<gene>
    <name evidence="1" type="ORF">FHS00_003538</name>
</gene>
<name>A0ABR6HTS2_9RHOB</name>
<comment type="caution">
    <text evidence="1">The sequence shown here is derived from an EMBL/GenBank/DDBJ whole genome shotgun (WGS) entry which is preliminary data.</text>
</comment>